<feature type="non-terminal residue" evidence="2">
    <location>
        <position position="1"/>
    </location>
</feature>
<name>A0A9P8K5N1_AURME</name>
<dbReference type="OrthoDB" id="3867239at2759"/>
<evidence type="ECO:0000313" key="2">
    <source>
        <dbReference type="EMBL" id="KAH0215247.1"/>
    </source>
</evidence>
<gene>
    <name evidence="2" type="ORF">KCV03_g8102</name>
</gene>
<organism evidence="2 3">
    <name type="scientific">Aureobasidium melanogenum</name>
    <name type="common">Aureobasidium pullulans var. melanogenum</name>
    <dbReference type="NCBI Taxonomy" id="46634"/>
    <lineage>
        <taxon>Eukaryota</taxon>
        <taxon>Fungi</taxon>
        <taxon>Dikarya</taxon>
        <taxon>Ascomycota</taxon>
        <taxon>Pezizomycotina</taxon>
        <taxon>Dothideomycetes</taxon>
        <taxon>Dothideomycetidae</taxon>
        <taxon>Dothideales</taxon>
        <taxon>Saccotheciaceae</taxon>
        <taxon>Aureobasidium</taxon>
    </lineage>
</organism>
<evidence type="ECO:0000256" key="1">
    <source>
        <dbReference type="SAM" id="MobiDB-lite"/>
    </source>
</evidence>
<dbReference type="AlphaFoldDB" id="A0A9P8K5N1"/>
<reference evidence="2" key="2">
    <citation type="submission" date="2021-08" db="EMBL/GenBank/DDBJ databases">
        <authorList>
            <person name="Gostincar C."/>
            <person name="Sun X."/>
            <person name="Song Z."/>
            <person name="Gunde-Cimerman N."/>
        </authorList>
    </citation>
    <scope>NUCLEOTIDE SEQUENCE</scope>
    <source>
        <strain evidence="2">EXF-8016</strain>
    </source>
</reference>
<comment type="caution">
    <text evidence="2">The sequence shown here is derived from an EMBL/GenBank/DDBJ whole genome shotgun (WGS) entry which is preliminary data.</text>
</comment>
<evidence type="ECO:0000313" key="3">
    <source>
        <dbReference type="Proteomes" id="UP000767238"/>
    </source>
</evidence>
<dbReference type="EMBL" id="JAHFYH010000074">
    <property type="protein sequence ID" value="KAH0215247.1"/>
    <property type="molecule type" value="Genomic_DNA"/>
</dbReference>
<reference evidence="2" key="1">
    <citation type="journal article" date="2021" name="J Fungi (Basel)">
        <title>Virulence traits and population genomics of the black yeast Aureobasidium melanogenum.</title>
        <authorList>
            <person name="Cernosa A."/>
            <person name="Sun X."/>
            <person name="Gostincar C."/>
            <person name="Fang C."/>
            <person name="Gunde-Cimerman N."/>
            <person name="Song Z."/>
        </authorList>
    </citation>
    <scope>NUCLEOTIDE SEQUENCE</scope>
    <source>
        <strain evidence="2">EXF-8016</strain>
    </source>
</reference>
<feature type="region of interest" description="Disordered" evidence="1">
    <location>
        <begin position="1"/>
        <end position="23"/>
    </location>
</feature>
<accession>A0A9P8K5N1</accession>
<protein>
    <submittedName>
        <fullName evidence="2">Uncharacterized protein</fullName>
    </submittedName>
</protein>
<sequence>MPPIRTDKSRVKHDDNNDKKRPSLGDMYVSVSRVKPFAGSEWNCQVSLKDILYHIQGQKHFELSKLEFYELHVIIENDLGVCMEEGLLSDDGKDWCLVWHMFDSGQLGRVYDDVSFQSAVEDHRRAYKSIVQLYVIESKNAVKEFDI</sequence>
<proteinExistence type="predicted"/>
<dbReference type="Proteomes" id="UP000767238">
    <property type="component" value="Unassembled WGS sequence"/>
</dbReference>